<evidence type="ECO:0000256" key="5">
    <source>
        <dbReference type="ARBA" id="ARBA00023136"/>
    </source>
</evidence>
<dbReference type="OrthoDB" id="9631784at2759"/>
<accession>A0A7K9D1B1</accession>
<dbReference type="PANTHER" id="PTHR11334:SF68">
    <property type="entry name" value="G-PROTEIN COUPLED RECEPTORS FAMILY 1 PROFILE DOMAIN-CONTAINING PROTEIN-RELATED"/>
    <property type="match status" value="1"/>
</dbReference>
<dbReference type="Gene3D" id="1.20.1070.10">
    <property type="entry name" value="Rhodopsin 7-helix transmembrane proteins"/>
    <property type="match status" value="1"/>
</dbReference>
<feature type="non-terminal residue" evidence="9">
    <location>
        <position position="307"/>
    </location>
</feature>
<feature type="transmembrane region" description="Helical" evidence="8">
    <location>
        <begin position="148"/>
        <end position="171"/>
    </location>
</feature>
<dbReference type="AlphaFoldDB" id="A0A7K9D1B1"/>
<feature type="transmembrane region" description="Helical" evidence="8">
    <location>
        <begin position="36"/>
        <end position="57"/>
    </location>
</feature>
<dbReference type="EMBL" id="VWZJ01005007">
    <property type="protein sequence ID" value="NXG58656.1"/>
    <property type="molecule type" value="Genomic_DNA"/>
</dbReference>
<feature type="non-terminal residue" evidence="9">
    <location>
        <position position="1"/>
    </location>
</feature>
<name>A0A7K9D1B1_9AVES</name>
<keyword evidence="3 8" id="KW-1133">Transmembrane helix</keyword>
<feature type="transmembrane region" description="Helical" evidence="8">
    <location>
        <begin position="249"/>
        <end position="268"/>
    </location>
</feature>
<gene>
    <name evidence="9" type="primary">Mas1_1</name>
    <name evidence="9" type="ORF">HEMCOM_R12908</name>
</gene>
<keyword evidence="5 8" id="KW-0472">Membrane</keyword>
<evidence type="ECO:0000313" key="9">
    <source>
        <dbReference type="EMBL" id="NXG58656.1"/>
    </source>
</evidence>
<feature type="transmembrane region" description="Helical" evidence="8">
    <location>
        <begin position="112"/>
        <end position="136"/>
    </location>
</feature>
<dbReference type="InterPro" id="IPR026234">
    <property type="entry name" value="MRGPCRFAMILY"/>
</dbReference>
<keyword evidence="7" id="KW-0807">Transducer</keyword>
<evidence type="ECO:0000256" key="6">
    <source>
        <dbReference type="ARBA" id="ARBA00023170"/>
    </source>
</evidence>
<dbReference type="PANTHER" id="PTHR11334">
    <property type="entry name" value="MAS-RELATED G-PROTEIN COUPLED RECEPTOR"/>
    <property type="match status" value="1"/>
</dbReference>
<dbReference type="InterPro" id="IPR000276">
    <property type="entry name" value="GPCR_Rhodpsn"/>
</dbReference>
<organism evidence="9 10">
    <name type="scientific">Hemiprocne comata</name>
    <dbReference type="NCBI Taxonomy" id="243314"/>
    <lineage>
        <taxon>Eukaryota</taxon>
        <taxon>Metazoa</taxon>
        <taxon>Chordata</taxon>
        <taxon>Craniata</taxon>
        <taxon>Vertebrata</taxon>
        <taxon>Euteleostomi</taxon>
        <taxon>Archelosauria</taxon>
        <taxon>Archosauria</taxon>
        <taxon>Dinosauria</taxon>
        <taxon>Saurischia</taxon>
        <taxon>Theropoda</taxon>
        <taxon>Coelurosauria</taxon>
        <taxon>Aves</taxon>
        <taxon>Neognathae</taxon>
        <taxon>Neoaves</taxon>
        <taxon>Strisores</taxon>
        <taxon>Apodiformes</taxon>
        <taxon>Apodidae</taxon>
        <taxon>Hemiprocninae</taxon>
        <taxon>Hemiprocne</taxon>
    </lineage>
</organism>
<evidence type="ECO:0000313" key="10">
    <source>
        <dbReference type="Proteomes" id="UP000518305"/>
    </source>
</evidence>
<evidence type="ECO:0000256" key="4">
    <source>
        <dbReference type="ARBA" id="ARBA00023040"/>
    </source>
</evidence>
<feature type="transmembrane region" description="Helical" evidence="8">
    <location>
        <begin position="177"/>
        <end position="201"/>
    </location>
</feature>
<keyword evidence="4" id="KW-0297">G-protein coupled receptor</keyword>
<reference evidence="9 10" key="1">
    <citation type="submission" date="2019-09" db="EMBL/GenBank/DDBJ databases">
        <title>Bird 10,000 Genomes (B10K) Project - Family phase.</title>
        <authorList>
            <person name="Zhang G."/>
        </authorList>
    </citation>
    <scope>NUCLEOTIDE SEQUENCE [LARGE SCALE GENOMIC DNA]</scope>
    <source>
        <strain evidence="9">B10K-DU-001-23</strain>
        <tissue evidence="9">Muscle</tissue>
    </source>
</reference>
<dbReference type="GO" id="GO:0004930">
    <property type="term" value="F:G protein-coupled receptor activity"/>
    <property type="evidence" value="ECO:0007669"/>
    <property type="project" value="UniProtKB-KW"/>
</dbReference>
<dbReference type="PRINTS" id="PR00237">
    <property type="entry name" value="GPCRRHODOPSN"/>
</dbReference>
<dbReference type="PRINTS" id="PR02108">
    <property type="entry name" value="MRGPCRFAMILY"/>
</dbReference>
<comment type="caution">
    <text evidence="9">The sequence shown here is derived from an EMBL/GenBank/DDBJ whole genome shotgun (WGS) entry which is preliminary data.</text>
</comment>
<feature type="transmembrane region" description="Helical" evidence="8">
    <location>
        <begin position="213"/>
        <end position="237"/>
    </location>
</feature>
<evidence type="ECO:0000256" key="8">
    <source>
        <dbReference type="SAM" id="Phobius"/>
    </source>
</evidence>
<sequence>PACWSQLGGSWHRRLLRHEDDDFSETDCEAGHLSQAPITLVICLCGLMGNGAVLWFLSSCLRRNPITIYVLSLAMANSTFLLSVAIALVIFYSPGNLCASLGSRDAMTLLNITILFTFTAGVYLLATFSAVTSLSVLPQAHRSCHHSWSFPVLICSLLGVLSFLLTITVYFCPSLLIVFVLSYLVSVFMLVLSGLTLLARILCCSWQYPPRQLCLVVLLIVFFFPFFTAGFGYWLLLRLFDFSVFVFDPSLPLACVNSSISPLIYFLAGSFRRKFTVSVGAAFQRAFEDVTELPNRGEAPGQNTVET</sequence>
<keyword evidence="2 8" id="KW-0812">Transmembrane</keyword>
<evidence type="ECO:0000256" key="2">
    <source>
        <dbReference type="ARBA" id="ARBA00022692"/>
    </source>
</evidence>
<comment type="subcellular location">
    <subcellularLocation>
        <location evidence="1">Membrane</location>
        <topology evidence="1">Multi-pass membrane protein</topology>
    </subcellularLocation>
</comment>
<keyword evidence="6" id="KW-0675">Receptor</keyword>
<dbReference type="SUPFAM" id="SSF81321">
    <property type="entry name" value="Family A G protein-coupled receptor-like"/>
    <property type="match status" value="1"/>
</dbReference>
<evidence type="ECO:0000256" key="3">
    <source>
        <dbReference type="ARBA" id="ARBA00022989"/>
    </source>
</evidence>
<protein>
    <submittedName>
        <fullName evidence="9">MAS protein</fullName>
    </submittedName>
</protein>
<feature type="transmembrane region" description="Helical" evidence="8">
    <location>
        <begin position="69"/>
        <end position="92"/>
    </location>
</feature>
<keyword evidence="10" id="KW-1185">Reference proteome</keyword>
<evidence type="ECO:0000256" key="7">
    <source>
        <dbReference type="ARBA" id="ARBA00023224"/>
    </source>
</evidence>
<proteinExistence type="predicted"/>
<dbReference type="GO" id="GO:0005886">
    <property type="term" value="C:plasma membrane"/>
    <property type="evidence" value="ECO:0007669"/>
    <property type="project" value="TreeGrafter"/>
</dbReference>
<evidence type="ECO:0000256" key="1">
    <source>
        <dbReference type="ARBA" id="ARBA00004141"/>
    </source>
</evidence>
<dbReference type="Proteomes" id="UP000518305">
    <property type="component" value="Unassembled WGS sequence"/>
</dbReference>